<gene>
    <name evidence="2" type="ORF">Tco_0655363</name>
</gene>
<name>A0ABQ4X5X4_9ASTR</name>
<dbReference type="EMBL" id="BQNB010009230">
    <property type="protein sequence ID" value="GJS60579.1"/>
    <property type="molecule type" value="Genomic_DNA"/>
</dbReference>
<reference evidence="2" key="1">
    <citation type="journal article" date="2022" name="Int. J. Mol. Sci.">
        <title>Draft Genome of Tanacetum Coccineum: Genomic Comparison of Closely Related Tanacetum-Family Plants.</title>
        <authorList>
            <person name="Yamashiro T."/>
            <person name="Shiraishi A."/>
            <person name="Nakayama K."/>
            <person name="Satake H."/>
        </authorList>
    </citation>
    <scope>NUCLEOTIDE SEQUENCE</scope>
</reference>
<reference evidence="2" key="2">
    <citation type="submission" date="2022-01" db="EMBL/GenBank/DDBJ databases">
        <authorList>
            <person name="Yamashiro T."/>
            <person name="Shiraishi A."/>
            <person name="Satake H."/>
            <person name="Nakayama K."/>
        </authorList>
    </citation>
    <scope>NUCLEOTIDE SEQUENCE</scope>
</reference>
<accession>A0ABQ4X5X4</accession>
<comment type="caution">
    <text evidence="2">The sequence shown here is derived from an EMBL/GenBank/DDBJ whole genome shotgun (WGS) entry which is preliminary data.</text>
</comment>
<protein>
    <submittedName>
        <fullName evidence="2">Uncharacterized protein</fullName>
    </submittedName>
</protein>
<organism evidence="2 3">
    <name type="scientific">Tanacetum coccineum</name>
    <dbReference type="NCBI Taxonomy" id="301880"/>
    <lineage>
        <taxon>Eukaryota</taxon>
        <taxon>Viridiplantae</taxon>
        <taxon>Streptophyta</taxon>
        <taxon>Embryophyta</taxon>
        <taxon>Tracheophyta</taxon>
        <taxon>Spermatophyta</taxon>
        <taxon>Magnoliopsida</taxon>
        <taxon>eudicotyledons</taxon>
        <taxon>Gunneridae</taxon>
        <taxon>Pentapetalae</taxon>
        <taxon>asterids</taxon>
        <taxon>campanulids</taxon>
        <taxon>Asterales</taxon>
        <taxon>Asteraceae</taxon>
        <taxon>Asteroideae</taxon>
        <taxon>Anthemideae</taxon>
        <taxon>Anthemidinae</taxon>
        <taxon>Tanacetum</taxon>
    </lineage>
</organism>
<evidence type="ECO:0000313" key="2">
    <source>
        <dbReference type="EMBL" id="GJS60579.1"/>
    </source>
</evidence>
<evidence type="ECO:0000313" key="3">
    <source>
        <dbReference type="Proteomes" id="UP001151760"/>
    </source>
</evidence>
<feature type="region of interest" description="Disordered" evidence="1">
    <location>
        <begin position="29"/>
        <end position="52"/>
    </location>
</feature>
<keyword evidence="3" id="KW-1185">Reference proteome</keyword>
<sequence>MLRVPVSVIFEPLVLTPVQESPSIATVTTLPPPSVSTTPPVPQQTKTPIPTPPITTDALTITTTIFESNALSAIQLRLLLLLRHKVPSVIDNYLGSKVGDVFQKELKKNTSDLIQKYSLQQILELPKKQILTIDLEQESERSPLEILKIKKEKSEKKKMPKFTIKSTDKAALKEYD</sequence>
<evidence type="ECO:0000256" key="1">
    <source>
        <dbReference type="SAM" id="MobiDB-lite"/>
    </source>
</evidence>
<dbReference type="Proteomes" id="UP001151760">
    <property type="component" value="Unassembled WGS sequence"/>
</dbReference>
<feature type="compositionally biased region" description="Low complexity" evidence="1">
    <location>
        <begin position="43"/>
        <end position="52"/>
    </location>
</feature>
<feature type="compositionally biased region" description="Pro residues" evidence="1">
    <location>
        <begin position="30"/>
        <end position="42"/>
    </location>
</feature>
<proteinExistence type="predicted"/>